<dbReference type="SUPFAM" id="SSF52518">
    <property type="entry name" value="Thiamin diphosphate-binding fold (THDP-binding)"/>
    <property type="match status" value="2"/>
</dbReference>
<proteinExistence type="inferred from homology"/>
<evidence type="ECO:0000256" key="4">
    <source>
        <dbReference type="ARBA" id="ARBA00011301"/>
    </source>
</evidence>
<keyword evidence="9" id="KW-0324">Glycolysis</keyword>
<dbReference type="Pfam" id="PF16870">
    <property type="entry name" value="OxoGdeHyase_C"/>
    <property type="match status" value="1"/>
</dbReference>
<dbReference type="InterPro" id="IPR011603">
    <property type="entry name" value="2oxoglutarate_DH_E1"/>
</dbReference>
<evidence type="ECO:0000256" key="5">
    <source>
        <dbReference type="ARBA" id="ARBA00012280"/>
    </source>
</evidence>
<dbReference type="InterPro" id="IPR005475">
    <property type="entry name" value="Transketolase-like_Pyr-bd"/>
</dbReference>
<comment type="function">
    <text evidence="2">E1 component of the 2-oxoglutarate dehydrogenase (OGDH) complex which catalyzes the decarboxylation of 2-oxoglutarate, the first step in the conversion of 2-oxoglutarate to succinyl-CoA and CO(2).</text>
</comment>
<dbReference type="CDD" id="cd02016">
    <property type="entry name" value="TPP_E1_OGDC_like"/>
    <property type="match status" value="1"/>
</dbReference>
<dbReference type="PANTHER" id="PTHR23152:SF4">
    <property type="entry name" value="2-OXOADIPATE DEHYDROGENASE COMPLEX COMPONENT E1"/>
    <property type="match status" value="1"/>
</dbReference>
<dbReference type="SMART" id="SM00861">
    <property type="entry name" value="Transket_pyr"/>
    <property type="match status" value="1"/>
</dbReference>
<dbReference type="EMBL" id="JAUOZU010000008">
    <property type="protein sequence ID" value="MDO6964906.1"/>
    <property type="molecule type" value="Genomic_DNA"/>
</dbReference>
<sequence>MARQEANQQFLATSFLDGSNAHYIEQLYARFQDDPASVNPEWQDFFRALQDNPSDVAKAANGASWQKKHWPLSANGELVNALDGDWPVVEKAVSKKIEVKAEAAGKPMSPLEIQQAARDSVRAIMMIRAYRMRGHLHANLDPLGLADPVDDYNELSPANYGFTEADYDRKIFIDHVLGLEYATVRQMIDILKRTYCGNIGVEFMHISDPEAKAWIQERIEGPDKGVEFTANGKKAILSKLIEAEGFEQFIDVKYKGTKRFGLDGGESLIPALEQIIKRGGSEGLEEIVLGMAHRGRLNVLTNVMGKPHRAVFHEFKGGSYAPDDVEGSGDVKYHLGASSDREFDGNKVHLSLTANPSHLEIVDPVVMGKARAKQDQLAKVWEGDIIPLRERVKVLPLLLHGDAAFAGQGVIAEILGLSGLRGHRVAGTMHFIINNQIGFTTNPHFSRSSPYPSDVAKMIEAPIFHVNGDDPEAVVYAAKVATEFRMKFHKPVVIDMFCYRRFGHNEGDEPSFTQPKMYKVIRSHKTVVQLYGERLIAEGLITQGELEKMKADWRAHLEQEFEAGQTYKPNKADWLDGLWSGLRTADNADEQRRGKTAVPMKGLKDLGKKLSTIPEGFKAHKTIQRFMDNRAQMIETGEGIDWAMAEALAFGSLCLDGHKIRLSGQDCERGTFSQRHSVLYDQETEERYIPLANLSPTQAKYEVINSMLSEEAVLGFEYGYSLARPNALTLWEAQFGDFANGAQVVFDQFISSGERKWLRMSGLVCLLPHGYEGQGPEHSSARLERFLQLCAEDNMQVANCTTPANYFHILRRQMKRDFRKPLILMTPKSLLRHKRAVSSLSEMAGESSFHRLLWDDAEVIKDGPIKLQKDAKIRRVVMCTGKVYYDLLEEREKRGIDDVYLLRIEQLYPFPAKALINELSRFRQAEMVWCQEEPKNMGAWSFIDPYLEWVLAHIDAKYQRVRYTGRPAAASPATGLMSKHLAQLQAFLEDALGG</sequence>
<comment type="cofactor">
    <cofactor evidence="1">
        <name>thiamine diphosphate</name>
        <dbReference type="ChEBI" id="CHEBI:58937"/>
    </cofactor>
</comment>
<keyword evidence="13" id="KW-1185">Reference proteome</keyword>
<dbReference type="RefSeq" id="WP_304376827.1">
    <property type="nucleotide sequence ID" value="NZ_JAUOZU010000008.1"/>
</dbReference>
<keyword evidence="7 12" id="KW-0560">Oxidoreductase</keyword>
<dbReference type="InterPro" id="IPR031717">
    <property type="entry name" value="ODO-1/KGD_C"/>
</dbReference>
<dbReference type="EC" id="1.2.4.2" evidence="5"/>
<evidence type="ECO:0000256" key="8">
    <source>
        <dbReference type="ARBA" id="ARBA00023052"/>
    </source>
</evidence>
<evidence type="ECO:0000256" key="10">
    <source>
        <dbReference type="ARBA" id="ARBA00030680"/>
    </source>
</evidence>
<evidence type="ECO:0000313" key="12">
    <source>
        <dbReference type="EMBL" id="MDO6964906.1"/>
    </source>
</evidence>
<gene>
    <name evidence="12" type="ORF">Q4481_13140</name>
</gene>
<dbReference type="InterPro" id="IPR029061">
    <property type="entry name" value="THDP-binding"/>
</dbReference>
<dbReference type="Pfam" id="PF00676">
    <property type="entry name" value="E1_dh"/>
    <property type="match status" value="1"/>
</dbReference>
<dbReference type="Proteomes" id="UP001174932">
    <property type="component" value="Unassembled WGS sequence"/>
</dbReference>
<evidence type="ECO:0000256" key="1">
    <source>
        <dbReference type="ARBA" id="ARBA00001964"/>
    </source>
</evidence>
<evidence type="ECO:0000256" key="7">
    <source>
        <dbReference type="ARBA" id="ARBA00023002"/>
    </source>
</evidence>
<dbReference type="Gene3D" id="3.40.50.970">
    <property type="match status" value="1"/>
</dbReference>
<dbReference type="NCBIfam" id="TIGR00239">
    <property type="entry name" value="2oxo_dh_E1"/>
    <property type="match status" value="1"/>
</dbReference>
<dbReference type="Pfam" id="PF16078">
    <property type="entry name" value="2-oxogl_dehyd_N"/>
    <property type="match status" value="1"/>
</dbReference>
<dbReference type="NCBIfam" id="NF006914">
    <property type="entry name" value="PRK09404.1"/>
    <property type="match status" value="1"/>
</dbReference>
<dbReference type="InterPro" id="IPR042179">
    <property type="entry name" value="KGD_C_sf"/>
</dbReference>
<dbReference type="Gene3D" id="3.40.50.12470">
    <property type="match status" value="1"/>
</dbReference>
<reference evidence="12" key="2">
    <citation type="submission" date="2023-07" db="EMBL/GenBank/DDBJ databases">
        <authorList>
            <person name="Shen H."/>
        </authorList>
    </citation>
    <scope>NUCLEOTIDE SEQUENCE</scope>
    <source>
        <strain evidence="12">TNR-22</strain>
    </source>
</reference>
<feature type="domain" description="Transketolase-like pyrimidine-binding" evidence="11">
    <location>
        <begin position="640"/>
        <end position="833"/>
    </location>
</feature>
<evidence type="ECO:0000256" key="6">
    <source>
        <dbReference type="ARBA" id="ARBA00013321"/>
    </source>
</evidence>
<keyword evidence="8" id="KW-0786">Thiamine pyrophosphate</keyword>
<dbReference type="Gene3D" id="1.10.287.1150">
    <property type="entry name" value="TPP helical domain"/>
    <property type="match status" value="1"/>
</dbReference>
<evidence type="ECO:0000313" key="13">
    <source>
        <dbReference type="Proteomes" id="UP001174932"/>
    </source>
</evidence>
<comment type="similarity">
    <text evidence="3">Belongs to the alpha-ketoglutarate dehydrogenase family.</text>
</comment>
<evidence type="ECO:0000256" key="9">
    <source>
        <dbReference type="ARBA" id="ARBA00023152"/>
    </source>
</evidence>
<dbReference type="InterPro" id="IPR032106">
    <property type="entry name" value="2-oxogl_dehyd_N"/>
</dbReference>
<dbReference type="Pfam" id="PF02779">
    <property type="entry name" value="Transket_pyr"/>
    <property type="match status" value="1"/>
</dbReference>
<dbReference type="GO" id="GO:0004591">
    <property type="term" value="F:oxoglutarate dehydrogenase (succinyl-transferring) activity"/>
    <property type="evidence" value="ECO:0007669"/>
    <property type="project" value="UniProtKB-EC"/>
</dbReference>
<dbReference type="Gene3D" id="3.40.50.11610">
    <property type="entry name" value="Multifunctional 2-oxoglutarate metabolism enzyme, C-terminal domain"/>
    <property type="match status" value="1"/>
</dbReference>
<evidence type="ECO:0000259" key="11">
    <source>
        <dbReference type="SMART" id="SM00861"/>
    </source>
</evidence>
<dbReference type="PIRSF" id="PIRSF000157">
    <property type="entry name" value="Oxoglu_dh_E1"/>
    <property type="match status" value="1"/>
</dbReference>
<reference evidence="12" key="1">
    <citation type="journal article" date="2015" name="Int. J. Syst. Evol. Microbiol.">
        <title>Rhizobium alvei sp. nov., isolated from a freshwater river.</title>
        <authorList>
            <person name="Sheu S.Y."/>
            <person name="Huang H.W."/>
            <person name="Young C.C."/>
            <person name="Chen W.M."/>
        </authorList>
    </citation>
    <scope>NUCLEOTIDE SEQUENCE</scope>
    <source>
        <strain evidence="12">TNR-22</strain>
    </source>
</reference>
<dbReference type="PANTHER" id="PTHR23152">
    <property type="entry name" value="2-OXOGLUTARATE DEHYDROGENASE"/>
    <property type="match status" value="1"/>
</dbReference>
<name>A0ABT8YME6_9HYPH</name>
<dbReference type="InterPro" id="IPR001017">
    <property type="entry name" value="DH_E1"/>
</dbReference>
<organism evidence="12 13">
    <name type="scientific">Rhizobium alvei</name>
    <dbReference type="NCBI Taxonomy" id="1132659"/>
    <lineage>
        <taxon>Bacteria</taxon>
        <taxon>Pseudomonadati</taxon>
        <taxon>Pseudomonadota</taxon>
        <taxon>Alphaproteobacteria</taxon>
        <taxon>Hyphomicrobiales</taxon>
        <taxon>Rhizobiaceae</taxon>
        <taxon>Rhizobium/Agrobacterium group</taxon>
        <taxon>Rhizobium</taxon>
    </lineage>
</organism>
<evidence type="ECO:0000256" key="3">
    <source>
        <dbReference type="ARBA" id="ARBA00006936"/>
    </source>
</evidence>
<evidence type="ECO:0000256" key="2">
    <source>
        <dbReference type="ARBA" id="ARBA00003906"/>
    </source>
</evidence>
<protein>
    <recommendedName>
        <fullName evidence="6">2-oxoglutarate dehydrogenase E1 component</fullName>
        <ecNumber evidence="5">1.2.4.2</ecNumber>
    </recommendedName>
    <alternativeName>
        <fullName evidence="10">Alpha-ketoglutarate dehydrogenase</fullName>
    </alternativeName>
</protein>
<accession>A0ABT8YME6</accession>
<comment type="subunit">
    <text evidence="4">Homodimer. Part of the 2-oxoglutarate dehydrogenase (OGDH) complex composed of E1 (2-oxoglutarate dehydrogenase), E2 (dihydrolipoamide succinyltransferase) and E3 (dihydrolipoamide dehydrogenase); the complex contains multiple copies of the three enzymatic components (E1, E2 and E3).</text>
</comment>
<dbReference type="NCBIfam" id="NF008907">
    <property type="entry name" value="PRK12270.1"/>
    <property type="match status" value="1"/>
</dbReference>
<comment type="caution">
    <text evidence="12">The sequence shown here is derived from an EMBL/GenBank/DDBJ whole genome shotgun (WGS) entry which is preliminary data.</text>
</comment>